<dbReference type="NCBIfam" id="TIGR02325">
    <property type="entry name" value="C_P_lyase_phnF"/>
    <property type="match status" value="1"/>
</dbReference>
<evidence type="ECO:0000256" key="1">
    <source>
        <dbReference type="ARBA" id="ARBA00023015"/>
    </source>
</evidence>
<dbReference type="InterPro" id="IPR011663">
    <property type="entry name" value="UTRA"/>
</dbReference>
<dbReference type="Proteomes" id="UP000436694">
    <property type="component" value="Unassembled WGS sequence"/>
</dbReference>
<keyword evidence="3" id="KW-0804">Transcription</keyword>
<reference evidence="5 6" key="1">
    <citation type="submission" date="2019-10" db="EMBL/GenBank/DDBJ databases">
        <title>Epibacterium sp. nov., isolated from seawater.</title>
        <authorList>
            <person name="Zhang X."/>
            <person name="Li N."/>
        </authorList>
    </citation>
    <scope>NUCLEOTIDE SEQUENCE [LARGE SCALE GENOMIC DNA]</scope>
    <source>
        <strain evidence="5 6">SM1969</strain>
    </source>
</reference>
<dbReference type="Gene3D" id="3.40.1410.10">
    <property type="entry name" value="Chorismate lyase-like"/>
    <property type="match status" value="1"/>
</dbReference>
<keyword evidence="1" id="KW-0805">Transcription regulation</keyword>
<dbReference type="InterPro" id="IPR036388">
    <property type="entry name" value="WH-like_DNA-bd_sf"/>
</dbReference>
<dbReference type="AlphaFoldDB" id="A0A844AS38"/>
<evidence type="ECO:0000313" key="5">
    <source>
        <dbReference type="EMBL" id="MQY42537.1"/>
    </source>
</evidence>
<dbReference type="Pfam" id="PF00392">
    <property type="entry name" value="GntR"/>
    <property type="match status" value="1"/>
</dbReference>
<evidence type="ECO:0000313" key="6">
    <source>
        <dbReference type="Proteomes" id="UP000436694"/>
    </source>
</evidence>
<dbReference type="SUPFAM" id="SSF64288">
    <property type="entry name" value="Chorismate lyase-like"/>
    <property type="match status" value="1"/>
</dbReference>
<evidence type="ECO:0000259" key="4">
    <source>
        <dbReference type="PROSITE" id="PS50949"/>
    </source>
</evidence>
<dbReference type="GO" id="GO:0003700">
    <property type="term" value="F:DNA-binding transcription factor activity"/>
    <property type="evidence" value="ECO:0007669"/>
    <property type="project" value="InterPro"/>
</dbReference>
<dbReference type="RefSeq" id="WP_153546787.1">
    <property type="nucleotide sequence ID" value="NZ_WIXK01000003.1"/>
</dbReference>
<accession>A0A844AS38</accession>
<dbReference type="EMBL" id="WIXK01000003">
    <property type="protein sequence ID" value="MQY42537.1"/>
    <property type="molecule type" value="Genomic_DNA"/>
</dbReference>
<dbReference type="InterPro" id="IPR028978">
    <property type="entry name" value="Chorismate_lyase_/UTRA_dom_sf"/>
</dbReference>
<feature type="domain" description="HTH gntR-type" evidence="4">
    <location>
        <begin position="3"/>
        <end position="71"/>
    </location>
</feature>
<dbReference type="PANTHER" id="PTHR44846:SF1">
    <property type="entry name" value="MANNOSYL-D-GLYCERATE TRANSPORT_METABOLISM SYSTEM REPRESSOR MNGR-RELATED"/>
    <property type="match status" value="1"/>
</dbReference>
<dbReference type="InterPro" id="IPR036390">
    <property type="entry name" value="WH_DNA-bd_sf"/>
</dbReference>
<dbReference type="GO" id="GO:0045892">
    <property type="term" value="P:negative regulation of DNA-templated transcription"/>
    <property type="evidence" value="ECO:0007669"/>
    <property type="project" value="TreeGrafter"/>
</dbReference>
<dbReference type="PANTHER" id="PTHR44846">
    <property type="entry name" value="MANNOSYL-D-GLYCERATE TRANSPORT/METABOLISM SYSTEM REPRESSOR MNGR-RELATED"/>
    <property type="match status" value="1"/>
</dbReference>
<dbReference type="InterPro" id="IPR012702">
    <property type="entry name" value="CP_lyase_PhnF"/>
</dbReference>
<dbReference type="Pfam" id="PF07702">
    <property type="entry name" value="UTRA"/>
    <property type="match status" value="1"/>
</dbReference>
<organism evidence="5 6">
    <name type="scientific">Tritonibacter aquimaris</name>
    <dbReference type="NCBI Taxonomy" id="2663379"/>
    <lineage>
        <taxon>Bacteria</taxon>
        <taxon>Pseudomonadati</taxon>
        <taxon>Pseudomonadota</taxon>
        <taxon>Alphaproteobacteria</taxon>
        <taxon>Rhodobacterales</taxon>
        <taxon>Paracoccaceae</taxon>
        <taxon>Tritonibacter</taxon>
    </lineage>
</organism>
<dbReference type="InterPro" id="IPR050679">
    <property type="entry name" value="Bact_HTH_transcr_reg"/>
</dbReference>
<dbReference type="InterPro" id="IPR000524">
    <property type="entry name" value="Tscrpt_reg_HTH_GntR"/>
</dbReference>
<dbReference type="Gene3D" id="1.10.10.10">
    <property type="entry name" value="Winged helix-like DNA-binding domain superfamily/Winged helix DNA-binding domain"/>
    <property type="match status" value="1"/>
</dbReference>
<protein>
    <submittedName>
        <fullName evidence="5">Phosphonate metabolism transcriptional regulator PhnF</fullName>
    </submittedName>
</protein>
<evidence type="ECO:0000256" key="2">
    <source>
        <dbReference type="ARBA" id="ARBA00023125"/>
    </source>
</evidence>
<keyword evidence="2" id="KW-0238">DNA-binding</keyword>
<dbReference type="GO" id="GO:0003677">
    <property type="term" value="F:DNA binding"/>
    <property type="evidence" value="ECO:0007669"/>
    <property type="project" value="UniProtKB-KW"/>
</dbReference>
<dbReference type="SMART" id="SM00866">
    <property type="entry name" value="UTRA"/>
    <property type="match status" value="1"/>
</dbReference>
<dbReference type="PROSITE" id="PS50949">
    <property type="entry name" value="HTH_GNTR"/>
    <property type="match status" value="1"/>
</dbReference>
<sequence length="239" mass="26457">MTRTNWTMIRDALAQEIAEGILTPGDKLQTEPELAQRFDAGRHSVRRAVEALAKAGKVSIEQGRGTFVEEAPHLTYSIGKRTRLRKNLVPQGCQVTSEPLSAELVEAIGNVKRALGLSDGDKVVESRRISLADNMPVAVGTSWRPAARFPDFVERRRDVGSTTETYKTYGISDYFRKETEFYARPAKPEEAKLLKQHPDLPVIVVRAVDEDPSGVPISYSKVIWASGRVRFTMSGGDDG</sequence>
<dbReference type="SUPFAM" id="SSF46785">
    <property type="entry name" value="Winged helix' DNA-binding domain"/>
    <property type="match status" value="1"/>
</dbReference>
<comment type="caution">
    <text evidence="5">The sequence shown here is derived from an EMBL/GenBank/DDBJ whole genome shotgun (WGS) entry which is preliminary data.</text>
</comment>
<evidence type="ECO:0000256" key="3">
    <source>
        <dbReference type="ARBA" id="ARBA00023163"/>
    </source>
</evidence>
<dbReference type="CDD" id="cd07377">
    <property type="entry name" value="WHTH_GntR"/>
    <property type="match status" value="1"/>
</dbReference>
<gene>
    <name evidence="5" type="primary">phnF</name>
    <name evidence="5" type="ORF">GG681_07770</name>
</gene>
<keyword evidence="6" id="KW-1185">Reference proteome</keyword>
<dbReference type="SMART" id="SM00345">
    <property type="entry name" value="HTH_GNTR"/>
    <property type="match status" value="1"/>
</dbReference>
<name>A0A844AS38_9RHOB</name>
<proteinExistence type="predicted"/>